<evidence type="ECO:0000313" key="2">
    <source>
        <dbReference type="Proteomes" id="UP000265520"/>
    </source>
</evidence>
<comment type="caution">
    <text evidence="1">The sequence shown here is derived from an EMBL/GenBank/DDBJ whole genome shotgun (WGS) entry which is preliminary data.</text>
</comment>
<protein>
    <submittedName>
        <fullName evidence="1">Uncharacterized protein</fullName>
    </submittedName>
</protein>
<evidence type="ECO:0000313" key="1">
    <source>
        <dbReference type="EMBL" id="MCI84380.1"/>
    </source>
</evidence>
<sequence length="33" mass="4103">VLVVNRAVYVTGFWPDWLNWPVWSDFDYLYPKR</sequence>
<feature type="non-terminal residue" evidence="1">
    <location>
        <position position="1"/>
    </location>
</feature>
<accession>A0A392VCZ4</accession>
<reference evidence="1 2" key="1">
    <citation type="journal article" date="2018" name="Front. Plant Sci.">
        <title>Red Clover (Trifolium pratense) and Zigzag Clover (T. medium) - A Picture of Genomic Similarities and Differences.</title>
        <authorList>
            <person name="Dluhosova J."/>
            <person name="Istvanek J."/>
            <person name="Nedelnik J."/>
            <person name="Repkova J."/>
        </authorList>
    </citation>
    <scope>NUCLEOTIDE SEQUENCE [LARGE SCALE GENOMIC DNA]</scope>
    <source>
        <strain evidence="2">cv. 10/8</strain>
        <tissue evidence="1">Leaf</tissue>
    </source>
</reference>
<dbReference type="Proteomes" id="UP000265520">
    <property type="component" value="Unassembled WGS sequence"/>
</dbReference>
<dbReference type="AlphaFoldDB" id="A0A392VCZ4"/>
<name>A0A392VCZ4_9FABA</name>
<keyword evidence="2" id="KW-1185">Reference proteome</keyword>
<organism evidence="1 2">
    <name type="scientific">Trifolium medium</name>
    <dbReference type="NCBI Taxonomy" id="97028"/>
    <lineage>
        <taxon>Eukaryota</taxon>
        <taxon>Viridiplantae</taxon>
        <taxon>Streptophyta</taxon>
        <taxon>Embryophyta</taxon>
        <taxon>Tracheophyta</taxon>
        <taxon>Spermatophyta</taxon>
        <taxon>Magnoliopsida</taxon>
        <taxon>eudicotyledons</taxon>
        <taxon>Gunneridae</taxon>
        <taxon>Pentapetalae</taxon>
        <taxon>rosids</taxon>
        <taxon>fabids</taxon>
        <taxon>Fabales</taxon>
        <taxon>Fabaceae</taxon>
        <taxon>Papilionoideae</taxon>
        <taxon>50 kb inversion clade</taxon>
        <taxon>NPAAA clade</taxon>
        <taxon>Hologalegina</taxon>
        <taxon>IRL clade</taxon>
        <taxon>Trifolieae</taxon>
        <taxon>Trifolium</taxon>
    </lineage>
</organism>
<proteinExistence type="predicted"/>
<dbReference type="EMBL" id="LXQA011089508">
    <property type="protein sequence ID" value="MCI84380.1"/>
    <property type="molecule type" value="Genomic_DNA"/>
</dbReference>